<dbReference type="AlphaFoldDB" id="X1R4V5"/>
<proteinExistence type="predicted"/>
<comment type="caution">
    <text evidence="3">The sequence shown here is derived from an EMBL/GenBank/DDBJ whole genome shotgun (WGS) entry which is preliminary data.</text>
</comment>
<name>X1R4V5_9ZZZZ</name>
<dbReference type="InterPro" id="IPR012338">
    <property type="entry name" value="Beta-lactam/transpept-like"/>
</dbReference>
<protein>
    <recommendedName>
        <fullName evidence="2">Penicillin-binding protein transpeptidase domain-containing protein</fullName>
    </recommendedName>
</protein>
<feature type="non-terminal residue" evidence="3">
    <location>
        <position position="80"/>
    </location>
</feature>
<reference evidence="3" key="1">
    <citation type="journal article" date="2014" name="Front. Microbiol.">
        <title>High frequency of phylogenetically diverse reductive dehalogenase-homologous genes in deep subseafloor sedimentary metagenomes.</title>
        <authorList>
            <person name="Kawai M."/>
            <person name="Futagami T."/>
            <person name="Toyoda A."/>
            <person name="Takaki Y."/>
            <person name="Nishi S."/>
            <person name="Hori S."/>
            <person name="Arai W."/>
            <person name="Tsubouchi T."/>
            <person name="Morono Y."/>
            <person name="Uchiyama I."/>
            <person name="Ito T."/>
            <person name="Fujiyama A."/>
            <person name="Inagaki F."/>
            <person name="Takami H."/>
        </authorList>
    </citation>
    <scope>NUCLEOTIDE SEQUENCE</scope>
    <source>
        <strain evidence="3">Expedition CK06-06</strain>
    </source>
</reference>
<sequence>MLREPLTGVVNSPLGTARGSRLWGHERKMAGKTGTSQNPHGDDHGLFVGFYPADEPEIVASAVVEHGLHGSTVARYVRDL</sequence>
<gene>
    <name evidence="3" type="ORF">S06H3_64149</name>
</gene>
<dbReference type="SUPFAM" id="SSF56601">
    <property type="entry name" value="beta-lactamase/transpeptidase-like"/>
    <property type="match status" value="1"/>
</dbReference>
<dbReference type="InterPro" id="IPR001460">
    <property type="entry name" value="PCN-bd_Tpept"/>
</dbReference>
<feature type="domain" description="Penicillin-binding protein transpeptidase" evidence="2">
    <location>
        <begin position="2"/>
        <end position="71"/>
    </location>
</feature>
<evidence type="ECO:0000313" key="3">
    <source>
        <dbReference type="EMBL" id="GAI50644.1"/>
    </source>
</evidence>
<evidence type="ECO:0000256" key="1">
    <source>
        <dbReference type="SAM" id="MobiDB-lite"/>
    </source>
</evidence>
<evidence type="ECO:0000259" key="2">
    <source>
        <dbReference type="Pfam" id="PF00905"/>
    </source>
</evidence>
<dbReference type="GO" id="GO:0008658">
    <property type="term" value="F:penicillin binding"/>
    <property type="evidence" value="ECO:0007669"/>
    <property type="project" value="InterPro"/>
</dbReference>
<dbReference type="Gene3D" id="3.40.710.10">
    <property type="entry name" value="DD-peptidase/beta-lactamase superfamily"/>
    <property type="match status" value="1"/>
</dbReference>
<dbReference type="EMBL" id="BARV01042753">
    <property type="protein sequence ID" value="GAI50644.1"/>
    <property type="molecule type" value="Genomic_DNA"/>
</dbReference>
<accession>X1R4V5</accession>
<feature type="region of interest" description="Disordered" evidence="1">
    <location>
        <begin position="1"/>
        <end position="20"/>
    </location>
</feature>
<organism evidence="3">
    <name type="scientific">marine sediment metagenome</name>
    <dbReference type="NCBI Taxonomy" id="412755"/>
    <lineage>
        <taxon>unclassified sequences</taxon>
        <taxon>metagenomes</taxon>
        <taxon>ecological metagenomes</taxon>
    </lineage>
</organism>
<dbReference type="Pfam" id="PF00905">
    <property type="entry name" value="Transpeptidase"/>
    <property type="match status" value="1"/>
</dbReference>